<evidence type="ECO:0000256" key="1">
    <source>
        <dbReference type="ARBA" id="ARBA00001968"/>
    </source>
</evidence>
<dbReference type="AlphaFoldDB" id="A0A9W6WHM5"/>
<dbReference type="InterPro" id="IPR027806">
    <property type="entry name" value="HARBI1_dom"/>
</dbReference>
<keyword evidence="5" id="KW-1185">Reference proteome</keyword>
<dbReference type="Pfam" id="PF13359">
    <property type="entry name" value="DDE_Tnp_4"/>
    <property type="match status" value="1"/>
</dbReference>
<name>A0A9W6WHM5_9STRA</name>
<comment type="cofactor">
    <cofactor evidence="1">
        <name>a divalent metal cation</name>
        <dbReference type="ChEBI" id="CHEBI:60240"/>
    </cofactor>
</comment>
<dbReference type="OrthoDB" id="88827at2759"/>
<evidence type="ECO:0000313" key="5">
    <source>
        <dbReference type="Proteomes" id="UP001165083"/>
    </source>
</evidence>
<organism evidence="4 5">
    <name type="scientific">Phytophthora lilii</name>
    <dbReference type="NCBI Taxonomy" id="2077276"/>
    <lineage>
        <taxon>Eukaryota</taxon>
        <taxon>Sar</taxon>
        <taxon>Stramenopiles</taxon>
        <taxon>Oomycota</taxon>
        <taxon>Peronosporomycetes</taxon>
        <taxon>Peronosporales</taxon>
        <taxon>Peronosporaceae</taxon>
        <taxon>Phytophthora</taxon>
    </lineage>
</organism>
<dbReference type="Proteomes" id="UP001165083">
    <property type="component" value="Unassembled WGS sequence"/>
</dbReference>
<comment type="caution">
    <text evidence="4">The sequence shown here is derived from an EMBL/GenBank/DDBJ whole genome shotgun (WGS) entry which is preliminary data.</text>
</comment>
<feature type="domain" description="DDE Tnp4" evidence="3">
    <location>
        <begin position="132"/>
        <end position="270"/>
    </location>
</feature>
<reference evidence="4" key="1">
    <citation type="submission" date="2023-04" db="EMBL/GenBank/DDBJ databases">
        <title>Phytophthora lilii NBRC 32176.</title>
        <authorList>
            <person name="Ichikawa N."/>
            <person name="Sato H."/>
            <person name="Tonouchi N."/>
        </authorList>
    </citation>
    <scope>NUCLEOTIDE SEQUENCE</scope>
    <source>
        <strain evidence="4">NBRC 32176</strain>
    </source>
</reference>
<evidence type="ECO:0000256" key="2">
    <source>
        <dbReference type="ARBA" id="ARBA00022723"/>
    </source>
</evidence>
<accession>A0A9W6WHM5</accession>
<gene>
    <name evidence="4" type="ORF">Plil01_000378300</name>
</gene>
<evidence type="ECO:0000313" key="4">
    <source>
        <dbReference type="EMBL" id="GMF13296.1"/>
    </source>
</evidence>
<protein>
    <submittedName>
        <fullName evidence="4">Unnamed protein product</fullName>
    </submittedName>
</protein>
<dbReference type="GO" id="GO:0046872">
    <property type="term" value="F:metal ion binding"/>
    <property type="evidence" value="ECO:0007669"/>
    <property type="project" value="UniProtKB-KW"/>
</dbReference>
<sequence>MSVSAFLELERLLVPELIISPHAWVRRGWIAADNALQLTLRYIAGGSMHDIRRVAGVSKASFYRIVWLVIEAINDLSELRLRFPCSPTEREASAAAFKSLSAKGVFSGCVGCVDGWLCATRAPRLKETGGVGPQRYYSGHYRRYGVNVQACCDYRCRFTYLNVAQPGSCNDSRAFQQSALSAQLDCMESGFYLIGDNAYVCGMSLLTPFTSNEVTSLERDAYNFYLSQLRIRIEMSFGLFVNKWRIFERPLLVPLAKVPRIVQAAARLHNFVLNHYYNTKPSYNIVQECIAQGLIKRHGDSLVSLLGYAPSTLTPEAAVNGFMREAMVTKVARNDLHRPK</sequence>
<keyword evidence="2" id="KW-0479">Metal-binding</keyword>
<evidence type="ECO:0000259" key="3">
    <source>
        <dbReference type="Pfam" id="PF13359"/>
    </source>
</evidence>
<proteinExistence type="predicted"/>
<dbReference type="EMBL" id="BSXW01000152">
    <property type="protein sequence ID" value="GMF13296.1"/>
    <property type="molecule type" value="Genomic_DNA"/>
</dbReference>